<accession>A0A976II80</accession>
<evidence type="ECO:0008006" key="4">
    <source>
        <dbReference type="Google" id="ProtNLM"/>
    </source>
</evidence>
<dbReference type="OrthoDB" id="160980at2759"/>
<evidence type="ECO:0000313" key="2">
    <source>
        <dbReference type="EMBL" id="TDH72277.1"/>
    </source>
</evidence>
<comment type="caution">
    <text evidence="2">The sequence shown here is derived from an EMBL/GenBank/DDBJ whole genome shotgun (WGS) entry which is preliminary data.</text>
</comment>
<proteinExistence type="predicted"/>
<reference evidence="2 3" key="1">
    <citation type="journal article" date="2021" name="Genome Biol.">
        <title>AFLAP: assembly-free linkage analysis pipeline using k-mers from genome sequencing data.</title>
        <authorList>
            <person name="Fletcher K."/>
            <person name="Zhang L."/>
            <person name="Gil J."/>
            <person name="Han R."/>
            <person name="Cavanaugh K."/>
            <person name="Michelmore R."/>
        </authorList>
    </citation>
    <scope>NUCLEOTIDE SEQUENCE [LARGE SCALE GENOMIC DNA]</scope>
    <source>
        <strain evidence="2 3">SF5</strain>
    </source>
</reference>
<sequence>MLSIITVCTLGCQDKSNTMVLSPQTSKGLAHDMDIRLWRVEVALAMRKLLSLGRTFEVKYALPRGPVANLQLATHFGISVSSLMNSHVFQVQKVEVSPYSMEFVEKIAGRTLASIYTIETDDYFVGINAHDFLLCPRKLKQLHKDVAALGEEVTIKQENCGNKTLVLRFIRMGKSVQPDLRMGRTPGRMLQLLDELTIHHQQLVRRYDAIIQQDRLAVQRLHSAKKLLMYVKIMTGDTRNAFFKKQSFQFIDKFRSWYASITRGELENVVIVDKDVIMTSKMESSKSIDDIYNLQLAHPEDDSRNSNCSVKLEPNPILHQKHLLTGFSNSSRKLTKKRVTFADDTGLCHEHDDNRPSSTRVESQSSIPTLSPSHQRAAKVKGFGVDEGQSYLLALHSPDVDILSSLDDLAAAIHSVPLETMSKEFKLAKGLTLRRDLKKLSPIRYSARFFLDQLSFDCFGTNPREATIGALSRLSRAVFEHRRLYGDLLSYLKSQFGFCKDNDTRKVKDATFSYLITKKIVRFYEKAYTDNENGKYDVVAHIQQFPLVYRRGDSLISTKSEVVDALMVFLMTLVDQLEDKLQQDRVHIIKSEIKADTSDLLQPCQDQAVHGHDDVTAIEIASESAIPSEIAAERDAQLRSMGILRKRHYAAQAHDEYEDARHTSRPRLSLTACELQVPLVEHDDKGINTDKLADLFMEDRSGSHPSHDAPSRSEDENAKAKSNAYQELLMLIFRDRTNLVEFVKSISWNLESESETVTLPSNLMLHRTITKQNNCRYKCLLCASESVVEACGIGSSTEVAIKDAVFVLTKALDGIIQTWKALLATYNDRIKHTSTSLMAGNETQAKNRDKISASEKLVPPLYMYFINVRGTLAISTACVNAKDAKRSANERWRDILEALNKMNIHSTMYSSNGNQNLTRNLAASQSTLTRAPASAQSKKSNLILCSDDEMDDDDDEYDNYSDGMDGDDWYPRGLKLVKDANDGLDQFENALKMNYDERGESDPSDDAKFRAAIRSLFTPTDDLCAGIHKLRASLKYRGAEKKQIVSNVTATIKMERLREGIFEVVVDVNNVVRYKASEALKSDACNAAVDGMLNKLNKIRSTWAQLLHFLDIKSLAYVSPMDSFHDLKLSGIASIITLVEDPPGASYSQNSRSTYVHCAVRVDDHVVCRASWNTEAEARRLAEWRAAQFLIDLIDCGLDTKPLKTADMKIEVESELPQLSRCVAWSCLFRIQDASDTTSFHEFRVDAFWCLTRDGMAPEEFPKSRSIVVSQCGSVGMEKLEIEVRNLHKSAMTFFCIESAYDHWKLVRQLVRYSDKRKHNSRALVLKILPECPYNMYVIPPGASINSEQNNYWPEKALQSVAIDRKCVVGFLTKRKI</sequence>
<feature type="region of interest" description="Disordered" evidence="1">
    <location>
        <begin position="347"/>
        <end position="372"/>
    </location>
</feature>
<dbReference type="RefSeq" id="XP_067821776.1">
    <property type="nucleotide sequence ID" value="XM_067961251.1"/>
</dbReference>
<dbReference type="Proteomes" id="UP000294530">
    <property type="component" value="Unassembled WGS sequence"/>
</dbReference>
<feature type="compositionally biased region" description="Polar residues" evidence="1">
    <location>
        <begin position="356"/>
        <end position="372"/>
    </location>
</feature>
<evidence type="ECO:0000313" key="3">
    <source>
        <dbReference type="Proteomes" id="UP000294530"/>
    </source>
</evidence>
<evidence type="ECO:0000256" key="1">
    <source>
        <dbReference type="SAM" id="MobiDB-lite"/>
    </source>
</evidence>
<feature type="region of interest" description="Disordered" evidence="1">
    <location>
        <begin position="698"/>
        <end position="719"/>
    </location>
</feature>
<organism evidence="2 3">
    <name type="scientific">Bremia lactucae</name>
    <name type="common">Lettuce downy mildew</name>
    <dbReference type="NCBI Taxonomy" id="4779"/>
    <lineage>
        <taxon>Eukaryota</taxon>
        <taxon>Sar</taxon>
        <taxon>Stramenopiles</taxon>
        <taxon>Oomycota</taxon>
        <taxon>Peronosporomycetes</taxon>
        <taxon>Peronosporales</taxon>
        <taxon>Peronosporaceae</taxon>
        <taxon>Bremia</taxon>
    </lineage>
</organism>
<dbReference type="KEGG" id="blac:94346922"/>
<dbReference type="GeneID" id="94346922"/>
<name>A0A976II80_BRELC</name>
<protein>
    <recommendedName>
        <fullName evidence="4">TFIIS central domain-containing protein</fullName>
    </recommendedName>
</protein>
<gene>
    <name evidence="2" type="ORF">CCR75_003154</name>
</gene>
<dbReference type="EMBL" id="SHOA02000038">
    <property type="protein sequence ID" value="TDH72277.1"/>
    <property type="molecule type" value="Genomic_DNA"/>
</dbReference>
<keyword evidence="3" id="KW-1185">Reference proteome</keyword>